<dbReference type="InterPro" id="IPR039249">
    <property type="entry name" value="GPATCH11"/>
</dbReference>
<feature type="domain" description="G-patch" evidence="5">
    <location>
        <begin position="71"/>
        <end position="117"/>
    </location>
</feature>
<comment type="similarity">
    <text evidence="1">Belongs to the GPATCH11 family.</text>
</comment>
<feature type="compositionally biased region" description="Acidic residues" evidence="4">
    <location>
        <begin position="198"/>
        <end position="213"/>
    </location>
</feature>
<name>A0AAN7V9Z8_9COLE</name>
<dbReference type="EMBL" id="JAVRBK010000007">
    <property type="protein sequence ID" value="KAK5641636.1"/>
    <property type="molecule type" value="Genomic_DNA"/>
</dbReference>
<feature type="region of interest" description="Disordered" evidence="4">
    <location>
        <begin position="33"/>
        <end position="63"/>
    </location>
</feature>
<protein>
    <recommendedName>
        <fullName evidence="2">G patch domain-containing protein 11</fullName>
    </recommendedName>
    <alternativeName>
        <fullName evidence="3">Coiled-coil domain-containing protein 75</fullName>
    </alternativeName>
</protein>
<accession>A0AAN7V9Z8</accession>
<proteinExistence type="inferred from homology"/>
<dbReference type="PANTHER" id="PTHR21032:SF0">
    <property type="entry name" value="G PATCH DOMAIN-CONTAINING PROTEIN 11"/>
    <property type="match status" value="1"/>
</dbReference>
<dbReference type="GO" id="GO:0000776">
    <property type="term" value="C:kinetochore"/>
    <property type="evidence" value="ECO:0007669"/>
    <property type="project" value="TreeGrafter"/>
</dbReference>
<comment type="caution">
    <text evidence="6">The sequence shown here is derived from an EMBL/GenBank/DDBJ whole genome shotgun (WGS) entry which is preliminary data.</text>
</comment>
<dbReference type="PROSITE" id="PS50174">
    <property type="entry name" value="G_PATCH"/>
    <property type="match status" value="1"/>
</dbReference>
<reference evidence="6 7" key="1">
    <citation type="journal article" date="2024" name="Insects">
        <title>An Improved Chromosome-Level Genome Assembly of the Firefly Pyrocoelia pectoralis.</title>
        <authorList>
            <person name="Fu X."/>
            <person name="Meyer-Rochow V.B."/>
            <person name="Ballantyne L."/>
            <person name="Zhu X."/>
        </authorList>
    </citation>
    <scope>NUCLEOTIDE SEQUENCE [LARGE SCALE GENOMIC DNA]</scope>
    <source>
        <strain evidence="6">XCY_ONT2</strain>
    </source>
</reference>
<evidence type="ECO:0000259" key="5">
    <source>
        <dbReference type="PROSITE" id="PS50174"/>
    </source>
</evidence>
<evidence type="ECO:0000256" key="1">
    <source>
        <dbReference type="ARBA" id="ARBA00007140"/>
    </source>
</evidence>
<evidence type="ECO:0000313" key="6">
    <source>
        <dbReference type="EMBL" id="KAK5641636.1"/>
    </source>
</evidence>
<keyword evidence="7" id="KW-1185">Reference proteome</keyword>
<dbReference type="Proteomes" id="UP001329430">
    <property type="component" value="Chromosome 7"/>
</dbReference>
<evidence type="ECO:0000256" key="3">
    <source>
        <dbReference type="ARBA" id="ARBA00030688"/>
    </source>
</evidence>
<dbReference type="Pfam" id="PF01585">
    <property type="entry name" value="G-patch"/>
    <property type="match status" value="1"/>
</dbReference>
<dbReference type="SMART" id="SM00443">
    <property type="entry name" value="G_patch"/>
    <property type="match status" value="1"/>
</dbReference>
<feature type="compositionally biased region" description="Basic and acidic residues" evidence="4">
    <location>
        <begin position="34"/>
        <end position="63"/>
    </location>
</feature>
<sequence>MSDSEDDYMSDKLLIGCEKDDIRPGLLFNKTQKRSHELYKQKQESSKKKPKRYHEQEIETRDKGLNTAISEDNKGFKLLQKMGYKSGNGLGKAFAGITAPIDIKVKQGNSGLGTETHVKEIAQKRIQLTKEMIKLREETFQSTNLEKRNFFRLSKDYFKAQRTCEDLDFKHAVKEPDKPWFWTKQTIEALKKKSKDTDSDEDSEEEEEEEEEKPTEATLNELIHYLRNVYGYCIYCCDYVEDIQDQSAACPGFYRADHDDL</sequence>
<dbReference type="Pfam" id="PF13821">
    <property type="entry name" value="DUF4187"/>
    <property type="match status" value="1"/>
</dbReference>
<evidence type="ECO:0000313" key="7">
    <source>
        <dbReference type="Proteomes" id="UP001329430"/>
    </source>
</evidence>
<evidence type="ECO:0000256" key="2">
    <source>
        <dbReference type="ARBA" id="ARBA00021978"/>
    </source>
</evidence>
<dbReference type="InterPro" id="IPR025239">
    <property type="entry name" value="DUF4187"/>
</dbReference>
<gene>
    <name evidence="6" type="ORF">RI129_010183</name>
</gene>
<feature type="region of interest" description="Disordered" evidence="4">
    <location>
        <begin position="192"/>
        <end position="216"/>
    </location>
</feature>
<dbReference type="SMART" id="SM01173">
    <property type="entry name" value="DUF4187"/>
    <property type="match status" value="1"/>
</dbReference>
<evidence type="ECO:0000256" key="4">
    <source>
        <dbReference type="SAM" id="MobiDB-lite"/>
    </source>
</evidence>
<dbReference type="InterPro" id="IPR000467">
    <property type="entry name" value="G_patch_dom"/>
</dbReference>
<dbReference type="PANTHER" id="PTHR21032">
    <property type="entry name" value="G PATCH DOMAIN-CONTAINING PROTEIN 11"/>
    <property type="match status" value="1"/>
</dbReference>
<dbReference type="GO" id="GO:0003676">
    <property type="term" value="F:nucleic acid binding"/>
    <property type="evidence" value="ECO:0007669"/>
    <property type="project" value="InterPro"/>
</dbReference>
<dbReference type="AlphaFoldDB" id="A0AAN7V9Z8"/>
<organism evidence="6 7">
    <name type="scientific">Pyrocoelia pectoralis</name>
    <dbReference type="NCBI Taxonomy" id="417401"/>
    <lineage>
        <taxon>Eukaryota</taxon>
        <taxon>Metazoa</taxon>
        <taxon>Ecdysozoa</taxon>
        <taxon>Arthropoda</taxon>
        <taxon>Hexapoda</taxon>
        <taxon>Insecta</taxon>
        <taxon>Pterygota</taxon>
        <taxon>Neoptera</taxon>
        <taxon>Endopterygota</taxon>
        <taxon>Coleoptera</taxon>
        <taxon>Polyphaga</taxon>
        <taxon>Elateriformia</taxon>
        <taxon>Elateroidea</taxon>
        <taxon>Lampyridae</taxon>
        <taxon>Lampyrinae</taxon>
        <taxon>Pyrocoelia</taxon>
    </lineage>
</organism>